<keyword evidence="4" id="KW-1133">Transmembrane helix</keyword>
<evidence type="ECO:0000313" key="6">
    <source>
        <dbReference type="RefSeq" id="XP_015512523.1"/>
    </source>
</evidence>
<dbReference type="GeneID" id="107218988"/>
<evidence type="ECO:0000256" key="3">
    <source>
        <dbReference type="ARBA" id="ARBA00029631"/>
    </source>
</evidence>
<evidence type="ECO:0000256" key="4">
    <source>
        <dbReference type="SAM" id="Phobius"/>
    </source>
</evidence>
<keyword evidence="4" id="KW-0472">Membrane</keyword>
<protein>
    <recommendedName>
        <fullName evidence="2">Mitochondrial fission process protein 1</fullName>
    </recommendedName>
    <alternativeName>
        <fullName evidence="3">Mitochondrial 18 kDa protein</fullName>
    </alternativeName>
</protein>
<dbReference type="Proteomes" id="UP000829291">
    <property type="component" value="Chromosome 3"/>
</dbReference>
<keyword evidence="4" id="KW-0812">Transmembrane</keyword>
<comment type="similarity">
    <text evidence="1">Belongs to the MTFP1 family.</text>
</comment>
<organism evidence="6">
    <name type="scientific">Neodiprion lecontei</name>
    <name type="common">Redheaded pine sawfly</name>
    <dbReference type="NCBI Taxonomy" id="441921"/>
    <lineage>
        <taxon>Eukaryota</taxon>
        <taxon>Metazoa</taxon>
        <taxon>Ecdysozoa</taxon>
        <taxon>Arthropoda</taxon>
        <taxon>Hexapoda</taxon>
        <taxon>Insecta</taxon>
        <taxon>Pterygota</taxon>
        <taxon>Neoptera</taxon>
        <taxon>Endopterygota</taxon>
        <taxon>Hymenoptera</taxon>
        <taxon>Tenthredinoidea</taxon>
        <taxon>Diprionidae</taxon>
        <taxon>Diprioninae</taxon>
        <taxon>Neodiprion</taxon>
    </lineage>
</organism>
<name>A0A6J0BFL6_NEOLC</name>
<dbReference type="PANTHER" id="PTHR11001:SF2">
    <property type="entry name" value="MITOCHONDRIAL FISSION PROCESS PROTEIN 1"/>
    <property type="match status" value="1"/>
</dbReference>
<proteinExistence type="inferred from homology"/>
<dbReference type="RefSeq" id="XP_015512523.1">
    <property type="nucleotide sequence ID" value="XM_015657037.2"/>
</dbReference>
<dbReference type="Pfam" id="PF10558">
    <property type="entry name" value="MTP18"/>
    <property type="match status" value="1"/>
</dbReference>
<evidence type="ECO:0000256" key="2">
    <source>
        <dbReference type="ARBA" id="ARBA00017835"/>
    </source>
</evidence>
<keyword evidence="5" id="KW-1185">Reference proteome</keyword>
<reference evidence="6" key="1">
    <citation type="submission" date="2025-08" db="UniProtKB">
        <authorList>
            <consortium name="RefSeq"/>
        </authorList>
    </citation>
    <scope>IDENTIFICATION</scope>
    <source>
        <tissue evidence="6">Thorax and Abdomen</tissue>
    </source>
</reference>
<evidence type="ECO:0000256" key="1">
    <source>
        <dbReference type="ARBA" id="ARBA00009224"/>
    </source>
</evidence>
<evidence type="ECO:0000313" key="5">
    <source>
        <dbReference type="Proteomes" id="UP000829291"/>
    </source>
</evidence>
<dbReference type="OrthoDB" id="424969at2759"/>
<dbReference type="AlphaFoldDB" id="A0A6J0BFL6"/>
<gene>
    <name evidence="6" type="primary">LOC107218988</name>
</gene>
<dbReference type="FunCoup" id="A0A6J0BFL6">
    <property type="interactions" value="380"/>
</dbReference>
<accession>A0A6J0BFL6</accession>
<dbReference type="GO" id="GO:0005739">
    <property type="term" value="C:mitochondrion"/>
    <property type="evidence" value="ECO:0007669"/>
    <property type="project" value="TreeGrafter"/>
</dbReference>
<dbReference type="KEGG" id="nlo:107218988"/>
<dbReference type="InParanoid" id="A0A6J0BFL6"/>
<sequence>MAKEMKEVDIFRDTYVRYLGYANEVGEAFRGIVAKNLVRFSYAVAIGYVIADSSCKAVVAYQQEPSPHKIKRVALSASDCLIWQGFASVVIPGFTINRICYSVQFAQKKFSGKKFQSPWISVAIGLISIPFIIHPIDALVENGMNLTYRKWVGHSPNIAPD</sequence>
<dbReference type="GO" id="GO:0000266">
    <property type="term" value="P:mitochondrial fission"/>
    <property type="evidence" value="ECO:0007669"/>
    <property type="project" value="TreeGrafter"/>
</dbReference>
<dbReference type="InterPro" id="IPR019560">
    <property type="entry name" value="Mitochondrial_18_kDa_protein"/>
</dbReference>
<feature type="transmembrane region" description="Helical" evidence="4">
    <location>
        <begin position="118"/>
        <end position="136"/>
    </location>
</feature>
<dbReference type="PANTHER" id="PTHR11001">
    <property type="entry name" value="MITOCHONDRIAL FISSION PROCESS PROTEIN 1"/>
    <property type="match status" value="1"/>
</dbReference>